<name>A0A433WM37_9BACT</name>
<dbReference type="InterPro" id="IPR001173">
    <property type="entry name" value="Glyco_trans_2-like"/>
</dbReference>
<sequence length="302" mass="33777">MGTLAPIIFMAYKRPEVARQALESLAANPEAAESELYVFADGPKADATEADLENIAATRAVIRSRNWCGKVHIAERVQNMGLANSVIAAVTDVVAKHGKVIVMEDDLVLAPFFLKYMNEALDMYEDEPLVASIHGYIYPVKEKLPDTFFIRGADCWGWATWSRAWKQFEPDGKKLYDSIRLKGESSAFNFGDTFDYMKMLRKQIAGKNDSWAIRWNASAFLKNMVTLYPGTSLVQNIGAVSDATHMDVADGELYEVKVATTPVKLVKQPPVASQQGTEAFAAYFRTIRKGFFEKLIKVIKRK</sequence>
<dbReference type="Gene3D" id="3.90.550.10">
    <property type="entry name" value="Spore Coat Polysaccharide Biosynthesis Protein SpsA, Chain A"/>
    <property type="match status" value="1"/>
</dbReference>
<evidence type="ECO:0000313" key="2">
    <source>
        <dbReference type="Proteomes" id="UP000281028"/>
    </source>
</evidence>
<proteinExistence type="predicted"/>
<gene>
    <name evidence="1" type="ORF">ECE50_001585</name>
</gene>
<comment type="caution">
    <text evidence="1">The sequence shown here is derived from an EMBL/GenBank/DDBJ whole genome shotgun (WGS) entry which is preliminary data.</text>
</comment>
<evidence type="ECO:0000313" key="1">
    <source>
        <dbReference type="EMBL" id="NSL85504.1"/>
    </source>
</evidence>
<keyword evidence="2" id="KW-1185">Reference proteome</keyword>
<organism evidence="1 2">
    <name type="scientific">Chitinophaga solisilvae</name>
    <dbReference type="NCBI Taxonomy" id="1233460"/>
    <lineage>
        <taxon>Bacteria</taxon>
        <taxon>Pseudomonadati</taxon>
        <taxon>Bacteroidota</taxon>
        <taxon>Chitinophagia</taxon>
        <taxon>Chitinophagales</taxon>
        <taxon>Chitinophagaceae</taxon>
        <taxon>Chitinophaga</taxon>
    </lineage>
</organism>
<dbReference type="EMBL" id="RIAR02000001">
    <property type="protein sequence ID" value="NSL85504.1"/>
    <property type="molecule type" value="Genomic_DNA"/>
</dbReference>
<dbReference type="AlphaFoldDB" id="A0A433WM37"/>
<dbReference type="OrthoDB" id="9785375at2"/>
<dbReference type="RefSeq" id="WP_127036282.1">
    <property type="nucleotide sequence ID" value="NZ_JAABOK010000011.1"/>
</dbReference>
<protein>
    <submittedName>
        <fullName evidence="1">Glycosyltransferase</fullName>
    </submittedName>
</protein>
<dbReference type="Proteomes" id="UP000281028">
    <property type="component" value="Unassembled WGS sequence"/>
</dbReference>
<dbReference type="SUPFAM" id="SSF53448">
    <property type="entry name" value="Nucleotide-diphospho-sugar transferases"/>
    <property type="match status" value="1"/>
</dbReference>
<dbReference type="Pfam" id="PF00535">
    <property type="entry name" value="Glycos_transf_2"/>
    <property type="match status" value="1"/>
</dbReference>
<dbReference type="InterPro" id="IPR029044">
    <property type="entry name" value="Nucleotide-diphossugar_trans"/>
</dbReference>
<accession>A0A433WM37</accession>
<reference evidence="1" key="1">
    <citation type="submission" date="2020-05" db="EMBL/GenBank/DDBJ databases">
        <title>Chitinophaga laudate sp. nov., isolated from a tropical peat swamp.</title>
        <authorList>
            <person name="Goh C.B.S."/>
            <person name="Lee M.S."/>
            <person name="Parimannan S."/>
            <person name="Pasbakhsh P."/>
            <person name="Yule C.M."/>
            <person name="Rajandas H."/>
            <person name="Loke S."/>
            <person name="Croft L."/>
            <person name="Tan J.B.L."/>
        </authorList>
    </citation>
    <scope>NUCLEOTIDE SEQUENCE</scope>
    <source>
        <strain evidence="1">Mgbs1</strain>
    </source>
</reference>